<organism evidence="1 2">
    <name type="scientific">Calothrix parietina FACHB-288</name>
    <dbReference type="NCBI Taxonomy" id="2692896"/>
    <lineage>
        <taxon>Bacteria</taxon>
        <taxon>Bacillati</taxon>
        <taxon>Cyanobacteriota</taxon>
        <taxon>Cyanophyceae</taxon>
        <taxon>Nostocales</taxon>
        <taxon>Calotrichaceae</taxon>
        <taxon>Calothrix</taxon>
    </lineage>
</organism>
<dbReference type="RefSeq" id="WP_190555635.1">
    <property type="nucleotide sequence ID" value="NZ_CAWPNO010000097.1"/>
</dbReference>
<proteinExistence type="predicted"/>
<accession>A0ABR8AHU6</accession>
<gene>
    <name evidence="1" type="ORF">H6G24_29250</name>
</gene>
<evidence type="ECO:0000313" key="1">
    <source>
        <dbReference type="EMBL" id="MBD2199518.1"/>
    </source>
</evidence>
<dbReference type="Proteomes" id="UP000658514">
    <property type="component" value="Unassembled WGS sequence"/>
</dbReference>
<reference evidence="1 2" key="1">
    <citation type="journal article" date="2020" name="ISME J.">
        <title>Comparative genomics reveals insights into cyanobacterial evolution and habitat adaptation.</title>
        <authorList>
            <person name="Chen M.Y."/>
            <person name="Teng W.K."/>
            <person name="Zhao L."/>
            <person name="Hu C.X."/>
            <person name="Zhou Y.K."/>
            <person name="Han B.P."/>
            <person name="Song L.R."/>
            <person name="Shu W.S."/>
        </authorList>
    </citation>
    <scope>NUCLEOTIDE SEQUENCE [LARGE SCALE GENOMIC DNA]</scope>
    <source>
        <strain evidence="1 2">FACHB-288</strain>
    </source>
</reference>
<evidence type="ECO:0000313" key="2">
    <source>
        <dbReference type="Proteomes" id="UP000658514"/>
    </source>
</evidence>
<dbReference type="EMBL" id="JACJQH010000061">
    <property type="protein sequence ID" value="MBD2199518.1"/>
    <property type="molecule type" value="Genomic_DNA"/>
</dbReference>
<protein>
    <submittedName>
        <fullName evidence="1">Uncharacterized protein</fullName>
    </submittedName>
</protein>
<keyword evidence="2" id="KW-1185">Reference proteome</keyword>
<comment type="caution">
    <text evidence="1">The sequence shown here is derived from an EMBL/GenBank/DDBJ whole genome shotgun (WGS) entry which is preliminary data.</text>
</comment>
<sequence>MTSENHQILEITKNYLKDIAEGKTADELAIYYSESVKQIEYPNRLFPEGATRNLNDLKEAFLRGCLKSRTDCKKALSVYAVNR</sequence>
<name>A0ABR8AHU6_9CYAN</name>